<evidence type="ECO:0000313" key="3">
    <source>
        <dbReference type="Proteomes" id="UP000439903"/>
    </source>
</evidence>
<evidence type="ECO:0000313" key="2">
    <source>
        <dbReference type="EMBL" id="KAF0369729.1"/>
    </source>
</evidence>
<dbReference type="Pfam" id="PF07714">
    <property type="entry name" value="PK_Tyr_Ser-Thr"/>
    <property type="match status" value="2"/>
</dbReference>
<comment type="caution">
    <text evidence="2">The sequence shown here is derived from an EMBL/GenBank/DDBJ whole genome shotgun (WGS) entry which is preliminary data.</text>
</comment>
<dbReference type="Proteomes" id="UP000439903">
    <property type="component" value="Unassembled WGS sequence"/>
</dbReference>
<keyword evidence="2" id="KW-0808">Transferase</keyword>
<dbReference type="PROSITE" id="PS50011">
    <property type="entry name" value="PROTEIN_KINASE_DOM"/>
    <property type="match status" value="1"/>
</dbReference>
<dbReference type="SUPFAM" id="SSF56112">
    <property type="entry name" value="Protein kinase-like (PK-like)"/>
    <property type="match status" value="1"/>
</dbReference>
<dbReference type="PANTHER" id="PTHR45756:SF1">
    <property type="entry name" value="PROTEIN KINASE DOMAIN CONTAINING PROTEIN"/>
    <property type="match status" value="1"/>
</dbReference>
<keyword evidence="3" id="KW-1185">Reference proteome</keyword>
<keyword evidence="2" id="KW-0418">Kinase</keyword>
<dbReference type="GO" id="GO:0004672">
    <property type="term" value="F:protein kinase activity"/>
    <property type="evidence" value="ECO:0007669"/>
    <property type="project" value="InterPro"/>
</dbReference>
<name>A0A8H3ZYX1_GIGMA</name>
<dbReference type="InterPro" id="IPR000719">
    <property type="entry name" value="Prot_kinase_dom"/>
</dbReference>
<reference evidence="2 3" key="1">
    <citation type="journal article" date="2019" name="Environ. Microbiol.">
        <title>At the nexus of three kingdoms: the genome of the mycorrhizal fungus Gigaspora margarita provides insights into plant, endobacterial and fungal interactions.</title>
        <authorList>
            <person name="Venice F."/>
            <person name="Ghignone S."/>
            <person name="Salvioli di Fossalunga A."/>
            <person name="Amselem J."/>
            <person name="Novero M."/>
            <person name="Xianan X."/>
            <person name="Sedzielewska Toro K."/>
            <person name="Morin E."/>
            <person name="Lipzen A."/>
            <person name="Grigoriev I.V."/>
            <person name="Henrissat B."/>
            <person name="Martin F.M."/>
            <person name="Bonfante P."/>
        </authorList>
    </citation>
    <scope>NUCLEOTIDE SEQUENCE [LARGE SCALE GENOMIC DNA]</scope>
    <source>
        <strain evidence="2 3">BEG34</strain>
    </source>
</reference>
<proteinExistence type="predicted"/>
<dbReference type="InterPro" id="IPR053215">
    <property type="entry name" value="TKL_Ser/Thr_kinase"/>
</dbReference>
<dbReference type="Gene3D" id="1.10.510.10">
    <property type="entry name" value="Transferase(Phosphotransferase) domain 1"/>
    <property type="match status" value="2"/>
</dbReference>
<dbReference type="AlphaFoldDB" id="A0A8H3ZYX1"/>
<dbReference type="PANTHER" id="PTHR45756">
    <property type="entry name" value="PALMITOYLTRANSFERASE"/>
    <property type="match status" value="1"/>
</dbReference>
<organism evidence="2 3">
    <name type="scientific">Gigaspora margarita</name>
    <dbReference type="NCBI Taxonomy" id="4874"/>
    <lineage>
        <taxon>Eukaryota</taxon>
        <taxon>Fungi</taxon>
        <taxon>Fungi incertae sedis</taxon>
        <taxon>Mucoromycota</taxon>
        <taxon>Glomeromycotina</taxon>
        <taxon>Glomeromycetes</taxon>
        <taxon>Diversisporales</taxon>
        <taxon>Gigasporaceae</taxon>
        <taxon>Gigaspora</taxon>
    </lineage>
</organism>
<sequence length="323" mass="37707">MENLAFIEPSKYNGKSVAGISKKFKFQDYIAYEEIKKISGKEIPGEFSIIEPSKYNGVTVAVKIPKKINNKKKKKLAIDEIRKHDYFYCKYIISFRGITVLPNETAKCLIMDYAENGNLHEYLSEHPLEPDIKLKMAINLAEGLIKDWRLRYDTDEDFENEETVRWAAPERFSEDPEMKRHYKENPEFSDIYSYGLVLLEIAMNGIEPYRDMGINEIKEAKKNAEISINISDLNLPGGLEKIIKECCNSRPSDRSALVDIILELKNLHYKKSRENLENDPEKLTKFYFAEEKYEYLVRHLSKLLEANGRNAFMLKYRGAAYYF</sequence>
<accession>A0A8H3ZYX1</accession>
<dbReference type="InterPro" id="IPR001245">
    <property type="entry name" value="Ser-Thr/Tyr_kinase_cat_dom"/>
</dbReference>
<dbReference type="GO" id="GO:0005524">
    <property type="term" value="F:ATP binding"/>
    <property type="evidence" value="ECO:0007669"/>
    <property type="project" value="InterPro"/>
</dbReference>
<gene>
    <name evidence="2" type="ORF">F8M41_013430</name>
</gene>
<dbReference type="InterPro" id="IPR011009">
    <property type="entry name" value="Kinase-like_dom_sf"/>
</dbReference>
<feature type="domain" description="Protein kinase" evidence="1">
    <location>
        <begin position="1"/>
        <end position="267"/>
    </location>
</feature>
<protein>
    <submittedName>
        <fullName evidence="2">Kinase-like protein</fullName>
    </submittedName>
</protein>
<dbReference type="OrthoDB" id="2390637at2759"/>
<dbReference type="EMBL" id="WTPW01002722">
    <property type="protein sequence ID" value="KAF0369729.1"/>
    <property type="molecule type" value="Genomic_DNA"/>
</dbReference>
<evidence type="ECO:0000259" key="1">
    <source>
        <dbReference type="PROSITE" id="PS50011"/>
    </source>
</evidence>